<dbReference type="AlphaFoldDB" id="A0A183MMN0"/>
<dbReference type="Proteomes" id="UP000277204">
    <property type="component" value="Unassembled WGS sequence"/>
</dbReference>
<organism evidence="8 9">
    <name type="scientific">Schistosoma margrebowiei</name>
    <dbReference type="NCBI Taxonomy" id="48269"/>
    <lineage>
        <taxon>Eukaryota</taxon>
        <taxon>Metazoa</taxon>
        <taxon>Spiralia</taxon>
        <taxon>Lophotrochozoa</taxon>
        <taxon>Platyhelminthes</taxon>
        <taxon>Trematoda</taxon>
        <taxon>Digenea</taxon>
        <taxon>Strigeidida</taxon>
        <taxon>Schistosomatoidea</taxon>
        <taxon>Schistosomatidae</taxon>
        <taxon>Schistosoma</taxon>
    </lineage>
</organism>
<dbReference type="PANTHER" id="PTHR12289:SF38">
    <property type="entry name" value="METAXIN-2"/>
    <property type="match status" value="1"/>
</dbReference>
<keyword evidence="9" id="KW-1185">Reference proteome</keyword>
<dbReference type="InterPro" id="IPR036282">
    <property type="entry name" value="Glutathione-S-Trfase_C_sf"/>
</dbReference>
<evidence type="ECO:0000256" key="3">
    <source>
        <dbReference type="ARBA" id="ARBA00022448"/>
    </source>
</evidence>
<proteinExistence type="inferred from homology"/>
<comment type="similarity">
    <text evidence="2">Belongs to the metaxin family.</text>
</comment>
<dbReference type="InterPro" id="IPR033468">
    <property type="entry name" value="Metaxin_GST"/>
</dbReference>
<dbReference type="Pfam" id="PF10568">
    <property type="entry name" value="Tom37"/>
    <property type="match status" value="1"/>
</dbReference>
<evidence type="ECO:0000313" key="9">
    <source>
        <dbReference type="Proteomes" id="UP000277204"/>
    </source>
</evidence>
<evidence type="ECO:0000256" key="1">
    <source>
        <dbReference type="ARBA" id="ARBA00004294"/>
    </source>
</evidence>
<evidence type="ECO:0000256" key="2">
    <source>
        <dbReference type="ARBA" id="ARBA00009170"/>
    </source>
</evidence>
<gene>
    <name evidence="8" type="ORF">SMRZ_LOCUS17305</name>
</gene>
<dbReference type="PANTHER" id="PTHR12289">
    <property type="entry name" value="METAXIN RELATED"/>
    <property type="match status" value="1"/>
</dbReference>
<protein>
    <submittedName>
        <fullName evidence="8">Uncharacterized protein</fullName>
    </submittedName>
</protein>
<dbReference type="InterPro" id="IPR050931">
    <property type="entry name" value="Mito_Protein_Transport_Metaxin"/>
</dbReference>
<keyword evidence="5" id="KW-0653">Protein transport</keyword>
<dbReference type="GO" id="GO:0001401">
    <property type="term" value="C:SAM complex"/>
    <property type="evidence" value="ECO:0007669"/>
    <property type="project" value="InterPro"/>
</dbReference>
<dbReference type="STRING" id="48269.A0A183MMN0"/>
<sequence>MLFLVSKNYDWLVELHQLYRLKYQFKYSELNFGQMSKLLLLTHPRQIILPCDEAATRSVICYLSRSRLPFHVDHILNADSCSPDHLLPVTILNGSIVTGYTSLCLRLSILKANKDVNLNGSKLISRSLRHSYLFWISDTLRNVMLYFTWFHESTYSNLTYERLKSSTPRLLIRFIAKRKRQQHLRFLESIGWDKMSTSDILKDMEALCVSIVELLGNGPFLFGRSTPGKVDALLYGHWTVFCEFSEYFISLKPVLDKYPAISDLIKRVAEICDQPLSCN</sequence>
<evidence type="ECO:0000256" key="5">
    <source>
        <dbReference type="ARBA" id="ARBA00022927"/>
    </source>
</evidence>
<evidence type="ECO:0000313" key="8">
    <source>
        <dbReference type="EMBL" id="VDP23547.1"/>
    </source>
</evidence>
<name>A0A183MMN0_9TREM</name>
<dbReference type="SUPFAM" id="SSF47616">
    <property type="entry name" value="GST C-terminal domain-like"/>
    <property type="match status" value="1"/>
</dbReference>
<dbReference type="GO" id="GO:0015031">
    <property type="term" value="P:protein transport"/>
    <property type="evidence" value="ECO:0007669"/>
    <property type="project" value="UniProtKB-KW"/>
</dbReference>
<keyword evidence="3" id="KW-0813">Transport</keyword>
<dbReference type="EMBL" id="UZAI01017342">
    <property type="protein sequence ID" value="VDP23547.1"/>
    <property type="molecule type" value="Genomic_DNA"/>
</dbReference>
<dbReference type="GO" id="GO:0007005">
    <property type="term" value="P:mitochondrion organization"/>
    <property type="evidence" value="ECO:0007669"/>
    <property type="project" value="TreeGrafter"/>
</dbReference>
<dbReference type="Pfam" id="PF17171">
    <property type="entry name" value="GST_C_6"/>
    <property type="match status" value="1"/>
</dbReference>
<keyword evidence="7" id="KW-0472">Membrane</keyword>
<evidence type="ECO:0000256" key="4">
    <source>
        <dbReference type="ARBA" id="ARBA00022787"/>
    </source>
</evidence>
<evidence type="ECO:0000256" key="6">
    <source>
        <dbReference type="ARBA" id="ARBA00023128"/>
    </source>
</evidence>
<comment type="subcellular location">
    <subcellularLocation>
        <location evidence="1">Mitochondrion outer membrane</location>
    </subcellularLocation>
</comment>
<keyword evidence="4" id="KW-1000">Mitochondrion outer membrane</keyword>
<reference evidence="8 9" key="1">
    <citation type="submission" date="2018-11" db="EMBL/GenBank/DDBJ databases">
        <authorList>
            <consortium name="Pathogen Informatics"/>
        </authorList>
    </citation>
    <scope>NUCLEOTIDE SEQUENCE [LARGE SCALE GENOMIC DNA]</scope>
    <source>
        <strain evidence="8 9">Zambia</strain>
    </source>
</reference>
<keyword evidence="6" id="KW-0496">Mitochondrion</keyword>
<dbReference type="InterPro" id="IPR019564">
    <property type="entry name" value="Sam37/metaxin_N"/>
</dbReference>
<evidence type="ECO:0000256" key="7">
    <source>
        <dbReference type="ARBA" id="ARBA00023136"/>
    </source>
</evidence>
<accession>A0A183MMN0</accession>